<dbReference type="Proteomes" id="UP000464262">
    <property type="component" value="Chromosome 1"/>
</dbReference>
<dbReference type="RefSeq" id="WP_164648088.1">
    <property type="nucleotide sequence ID" value="NZ_CP047475.1"/>
</dbReference>
<sequence>MTKAHENAEGHQVVHDWIRENREKERQEASFEQQKKSEVKLTPLENFLSDWKKQLKSRSY</sequence>
<dbReference type="EMBL" id="CP047475">
    <property type="protein sequence ID" value="QIA63184.1"/>
    <property type="molecule type" value="Genomic_DNA"/>
</dbReference>
<protein>
    <submittedName>
        <fullName evidence="2">Uncharacterized protein</fullName>
    </submittedName>
</protein>
<dbReference type="AlphaFoldDB" id="A0A7Z2YDI3"/>
<evidence type="ECO:0000313" key="2">
    <source>
        <dbReference type="EMBL" id="QIA63184.1"/>
    </source>
</evidence>
<dbReference type="KEGG" id="vas:GT360_06495"/>
<evidence type="ECO:0000256" key="1">
    <source>
        <dbReference type="SAM" id="MobiDB-lite"/>
    </source>
</evidence>
<feature type="region of interest" description="Disordered" evidence="1">
    <location>
        <begin position="1"/>
        <end position="36"/>
    </location>
</feature>
<organism evidence="2 3">
    <name type="scientific">Vibrio astriarenae</name>
    <dbReference type="NCBI Taxonomy" id="1481923"/>
    <lineage>
        <taxon>Bacteria</taxon>
        <taxon>Pseudomonadati</taxon>
        <taxon>Pseudomonadota</taxon>
        <taxon>Gammaproteobacteria</taxon>
        <taxon>Vibrionales</taxon>
        <taxon>Vibrionaceae</taxon>
        <taxon>Vibrio</taxon>
    </lineage>
</organism>
<gene>
    <name evidence="2" type="ORF">GT360_06495</name>
</gene>
<name>A0A7Z2YDI3_9VIBR</name>
<evidence type="ECO:0000313" key="3">
    <source>
        <dbReference type="Proteomes" id="UP000464262"/>
    </source>
</evidence>
<proteinExistence type="predicted"/>
<accession>A0A7Z2YDI3</accession>
<keyword evidence="3" id="KW-1185">Reference proteome</keyword>
<reference evidence="2 3" key="1">
    <citation type="submission" date="2020-01" db="EMBL/GenBank/DDBJ databases">
        <title>Whole genome and functional gene identification of agarase of Vibrio HN897.</title>
        <authorList>
            <person name="Liu Y."/>
            <person name="Zhao Z."/>
        </authorList>
    </citation>
    <scope>NUCLEOTIDE SEQUENCE [LARGE SCALE GENOMIC DNA]</scope>
    <source>
        <strain evidence="2 3">HN897</strain>
    </source>
</reference>